<evidence type="ECO:0000313" key="4">
    <source>
        <dbReference type="Proteomes" id="UP000241769"/>
    </source>
</evidence>
<comment type="caution">
    <text evidence="3">The sequence shown here is derived from an EMBL/GenBank/DDBJ whole genome shotgun (WGS) entry which is preliminary data.</text>
</comment>
<gene>
    <name evidence="3" type="ORF">PROFUN_00642</name>
</gene>
<feature type="compositionally biased region" description="Basic residues" evidence="1">
    <location>
        <begin position="45"/>
        <end position="56"/>
    </location>
</feature>
<name>A0A2P6NU04_9EUKA</name>
<evidence type="ECO:0000313" key="3">
    <source>
        <dbReference type="EMBL" id="PRP87431.1"/>
    </source>
</evidence>
<keyword evidence="2" id="KW-1133">Transmembrane helix</keyword>
<evidence type="ECO:0000256" key="2">
    <source>
        <dbReference type="SAM" id="Phobius"/>
    </source>
</evidence>
<proteinExistence type="predicted"/>
<dbReference type="AlphaFoldDB" id="A0A2P6NU04"/>
<reference evidence="3 4" key="1">
    <citation type="journal article" date="2018" name="Genome Biol. Evol.">
        <title>Multiple Roots of Fruiting Body Formation in Amoebozoa.</title>
        <authorList>
            <person name="Hillmann F."/>
            <person name="Forbes G."/>
            <person name="Novohradska S."/>
            <person name="Ferling I."/>
            <person name="Riege K."/>
            <person name="Groth M."/>
            <person name="Westermann M."/>
            <person name="Marz M."/>
            <person name="Spaller T."/>
            <person name="Winckler T."/>
            <person name="Schaap P."/>
            <person name="Glockner G."/>
        </authorList>
    </citation>
    <scope>NUCLEOTIDE SEQUENCE [LARGE SCALE GENOMIC DNA]</scope>
    <source>
        <strain evidence="3 4">Jena</strain>
    </source>
</reference>
<feature type="transmembrane region" description="Helical" evidence="2">
    <location>
        <begin position="252"/>
        <end position="273"/>
    </location>
</feature>
<dbReference type="InParanoid" id="A0A2P6NU04"/>
<protein>
    <submittedName>
        <fullName evidence="3">Uncharacterized protein</fullName>
    </submittedName>
</protein>
<dbReference type="EMBL" id="MDYQ01000020">
    <property type="protein sequence ID" value="PRP87431.1"/>
    <property type="molecule type" value="Genomic_DNA"/>
</dbReference>
<organism evidence="3 4">
    <name type="scientific">Planoprotostelium fungivorum</name>
    <dbReference type="NCBI Taxonomy" id="1890364"/>
    <lineage>
        <taxon>Eukaryota</taxon>
        <taxon>Amoebozoa</taxon>
        <taxon>Evosea</taxon>
        <taxon>Variosea</taxon>
        <taxon>Cavosteliida</taxon>
        <taxon>Cavosteliaceae</taxon>
        <taxon>Planoprotostelium</taxon>
    </lineage>
</organism>
<feature type="region of interest" description="Disordered" evidence="1">
    <location>
        <begin position="34"/>
        <end position="63"/>
    </location>
</feature>
<keyword evidence="2" id="KW-0812">Transmembrane</keyword>
<dbReference type="Proteomes" id="UP000241769">
    <property type="component" value="Unassembled WGS sequence"/>
</dbReference>
<evidence type="ECO:0000256" key="1">
    <source>
        <dbReference type="SAM" id="MobiDB-lite"/>
    </source>
</evidence>
<keyword evidence="4" id="KW-1185">Reference proteome</keyword>
<keyword evidence="2" id="KW-0472">Membrane</keyword>
<accession>A0A2P6NU04</accession>
<sequence>MSMQHWAKDSAHRGARTPDHTYVPEVVDFGHLKPSLKPPSTSAHHLFRKQKRRSHTRSQPPTWPRTCATAHELLIDMTAILSQTQHTTGWLPKGGSWERSCGYLILFVALCVIAGAVTSSILLQRQDVSRFTDEADGVFPSLVLSSDRLTFEIQTQHTVRITSDSPAKILMFSATSGNWTVKKKNTIEAMMFSSLAGNTLHLCTFGTTLLISSADVSPVSANITVRTEDWKSQTVNNSSNCDYDRVMRKHHLFSVAVAGVGLLLFVIGLAFIFPRVKRGYEVISRE</sequence>
<feature type="transmembrane region" description="Helical" evidence="2">
    <location>
        <begin position="103"/>
        <end position="123"/>
    </location>
</feature>